<dbReference type="GO" id="GO:0015994">
    <property type="term" value="P:chlorophyll metabolic process"/>
    <property type="evidence" value="ECO:0007669"/>
    <property type="project" value="TreeGrafter"/>
</dbReference>
<evidence type="ECO:0000256" key="1">
    <source>
        <dbReference type="SAM" id="SignalP"/>
    </source>
</evidence>
<proteinExistence type="predicted"/>
<dbReference type="InterPro" id="IPR000639">
    <property type="entry name" value="Epox_hydrolase-like"/>
</dbReference>
<feature type="chain" id="PRO_5031303290" description="AB hydrolase-1 domain-containing protein" evidence="1">
    <location>
        <begin position="23"/>
        <end position="385"/>
    </location>
</feature>
<dbReference type="PRINTS" id="PR00111">
    <property type="entry name" value="ABHYDROLASE"/>
</dbReference>
<dbReference type="SUPFAM" id="SSF53474">
    <property type="entry name" value="alpha/beta-Hydrolases"/>
    <property type="match status" value="1"/>
</dbReference>
<organism evidence="3">
    <name type="scientific">Amphora coffeiformis</name>
    <dbReference type="NCBI Taxonomy" id="265554"/>
    <lineage>
        <taxon>Eukaryota</taxon>
        <taxon>Sar</taxon>
        <taxon>Stramenopiles</taxon>
        <taxon>Ochrophyta</taxon>
        <taxon>Bacillariophyta</taxon>
        <taxon>Bacillariophyceae</taxon>
        <taxon>Bacillariophycidae</taxon>
        <taxon>Thalassiophysales</taxon>
        <taxon>Catenulaceae</taxon>
        <taxon>Amphora</taxon>
    </lineage>
</organism>
<dbReference type="InterPro" id="IPR029058">
    <property type="entry name" value="AB_hydrolase_fold"/>
</dbReference>
<protein>
    <recommendedName>
        <fullName evidence="2">AB hydrolase-1 domain-containing protein</fullName>
    </recommendedName>
</protein>
<dbReference type="PANTHER" id="PTHR46438:SF7">
    <property type="entry name" value="ALPHA_BETA-HYDROLASES SUPERFAMILY PROTEIN"/>
    <property type="match status" value="1"/>
</dbReference>
<evidence type="ECO:0000313" key="3">
    <source>
        <dbReference type="EMBL" id="CAE0419602.1"/>
    </source>
</evidence>
<dbReference type="PANTHER" id="PTHR46438">
    <property type="entry name" value="ALPHA/BETA-HYDROLASES SUPERFAMILY PROTEIN"/>
    <property type="match status" value="1"/>
</dbReference>
<feature type="signal peptide" evidence="1">
    <location>
        <begin position="1"/>
        <end position="22"/>
    </location>
</feature>
<feature type="domain" description="AB hydrolase-1" evidence="2">
    <location>
        <begin position="104"/>
        <end position="363"/>
    </location>
</feature>
<reference evidence="3" key="1">
    <citation type="submission" date="2021-01" db="EMBL/GenBank/DDBJ databases">
        <authorList>
            <person name="Corre E."/>
            <person name="Pelletier E."/>
            <person name="Niang G."/>
            <person name="Scheremetjew M."/>
            <person name="Finn R."/>
            <person name="Kale V."/>
            <person name="Holt S."/>
            <person name="Cochrane G."/>
            <person name="Meng A."/>
            <person name="Brown T."/>
            <person name="Cohen L."/>
        </authorList>
    </citation>
    <scope>NUCLEOTIDE SEQUENCE</scope>
    <source>
        <strain evidence="3">CCMP127</strain>
    </source>
</reference>
<keyword evidence="1" id="KW-0732">Signal</keyword>
<dbReference type="AlphaFoldDB" id="A0A7S3LD40"/>
<evidence type="ECO:0000259" key="2">
    <source>
        <dbReference type="Pfam" id="PF12697"/>
    </source>
</evidence>
<sequence>MWRFRLMILLLQWICCIAFCHAFVPTTVTRKRPTSRDRILPIKSFEKEAEITAITIASQSKEKEKEAPKLVRVQRKYETFLWRYEDQEYTINYRAEGPVDGPPILLVHGFGANVNHFRFQFPALVDEGYRVYAIDLIGFGASDKPADVPYSIELFSQLLQDFINAVNPKDPFFLMGNSIGGLCCLTLANDLPNDRVRGIVLFNCSGGMTGFRYEDVPYYIRPILYIVQNVVLNPAFGGKSFFENFKTRENVQTILTSQGVYRDTTNVDEELLEILLGPADDKGAEDVFLRVFGGPPGPTPESLLPNIVCPILVQWGDEDPWTPLDSGAHPATQLELYYKGPSWTLDVLTNAGHCPHDEQPERIHKVLLPWLTQTLGSYRPEKTSA</sequence>
<dbReference type="EMBL" id="HBIM01022068">
    <property type="protein sequence ID" value="CAE0419602.1"/>
    <property type="molecule type" value="Transcribed_RNA"/>
</dbReference>
<accession>A0A7S3LD40</accession>
<dbReference type="InterPro" id="IPR000073">
    <property type="entry name" value="AB_hydrolase_1"/>
</dbReference>
<name>A0A7S3LD40_9STRA</name>
<dbReference type="GO" id="GO:0047746">
    <property type="term" value="F:chlorophyllase activity"/>
    <property type="evidence" value="ECO:0007669"/>
    <property type="project" value="TreeGrafter"/>
</dbReference>
<dbReference type="PRINTS" id="PR00412">
    <property type="entry name" value="EPOXHYDRLASE"/>
</dbReference>
<dbReference type="Gene3D" id="3.40.50.1820">
    <property type="entry name" value="alpha/beta hydrolase"/>
    <property type="match status" value="1"/>
</dbReference>
<gene>
    <name evidence="3" type="ORF">ACOF00016_LOCUS16417</name>
</gene>
<dbReference type="Pfam" id="PF12697">
    <property type="entry name" value="Abhydrolase_6"/>
    <property type="match status" value="1"/>
</dbReference>
<dbReference type="GO" id="GO:0009507">
    <property type="term" value="C:chloroplast"/>
    <property type="evidence" value="ECO:0007669"/>
    <property type="project" value="TreeGrafter"/>
</dbReference>